<dbReference type="InterPro" id="IPR000719">
    <property type="entry name" value="Prot_kinase_dom"/>
</dbReference>
<dbReference type="InterPro" id="IPR050205">
    <property type="entry name" value="CDPK_Ser/Thr_kinases"/>
</dbReference>
<dbReference type="GO" id="GO:0005524">
    <property type="term" value="F:ATP binding"/>
    <property type="evidence" value="ECO:0007669"/>
    <property type="project" value="UniProtKB-KW"/>
</dbReference>
<dbReference type="PROSITE" id="PS50011">
    <property type="entry name" value="PROTEIN_KINASE_DOM"/>
    <property type="match status" value="1"/>
</dbReference>
<evidence type="ECO:0000256" key="1">
    <source>
        <dbReference type="ARBA" id="ARBA00022527"/>
    </source>
</evidence>
<evidence type="ECO:0000256" key="3">
    <source>
        <dbReference type="ARBA" id="ARBA00022741"/>
    </source>
</evidence>
<dbReference type="OrthoDB" id="302228at2759"/>
<keyword evidence="5" id="KW-0067">ATP-binding</keyword>
<dbReference type="GO" id="GO:0004674">
    <property type="term" value="F:protein serine/threonine kinase activity"/>
    <property type="evidence" value="ECO:0007669"/>
    <property type="project" value="UniProtKB-KW"/>
</dbReference>
<evidence type="ECO:0000256" key="5">
    <source>
        <dbReference type="ARBA" id="ARBA00022840"/>
    </source>
</evidence>
<sequence length="611" mass="73555">MIQDIENLYRNDAALEDRLSSQSTKQVFMNVFCDDLDEFLEYETQITGSYIRNQCLVIKKKQYSFIIPEGMTLLQLIQQNNRFTICQIEVIYKQLLEALYQIHKKYSLGRCFHVRNIYYHNNKIQLAVFGFYPNLQLIPPEYLERGEQNQRRDYSQSIDVWLVGCIIFQLFTGEILNRFQTIQEYCQFYNQIKSKRIENNWKNRIMQMLHPQEVQRCTFFQMHHEILNSNQKGIKQFYKTTFLSQNYIYLIKAREQIDDDYIEWAVPQEFTTEMVIPKMLNPFRDKYNYPNVVITQRNENVNPYPRITNSGYYSSPIQPSPPNNDQSQNSSNGSNNENLEERVQYPELNFLTNKCRDQNDFLQYKAIWIELHFESYKWYLIGSLKEYLERSIQEQQNEGIQSPLETLGIYCLLKMSIIMRQEFLNQWNTGILNFDKNIWQQFIKKSGQAKRFYNDVRMQLIGDQSVIDQNFMNCNNNFQHYSEYTVVYDQIKQSITETINEQTFNEFKLPYRIILRSILIRIGNSCQQCKDTNKKLELYLLQLKIIICMAIQQIFLPQNRDFIFRIVKQTVNITNFDNPYYLESIFFQQNEIRLMEQQIKIIEQDYFGSKR</sequence>
<keyword evidence="2" id="KW-0808">Transferase</keyword>
<comment type="caution">
    <text evidence="8">The sequence shown here is derived from an EMBL/GenBank/DDBJ whole genome shotgun (WGS) entry which is preliminary data.</text>
</comment>
<protein>
    <recommendedName>
        <fullName evidence="7">Protein kinase domain-containing protein</fullName>
    </recommendedName>
</protein>
<keyword evidence="4" id="KW-0418">Kinase</keyword>
<dbReference type="AlphaFoldDB" id="A0A8S1REX1"/>
<feature type="compositionally biased region" description="Low complexity" evidence="6">
    <location>
        <begin position="323"/>
        <end position="337"/>
    </location>
</feature>
<name>A0A8S1REX1_9CILI</name>
<evidence type="ECO:0000256" key="2">
    <source>
        <dbReference type="ARBA" id="ARBA00022679"/>
    </source>
</evidence>
<accession>A0A8S1REX1</accession>
<dbReference type="Pfam" id="PF00069">
    <property type="entry name" value="Pkinase"/>
    <property type="match status" value="1"/>
</dbReference>
<feature type="region of interest" description="Disordered" evidence="6">
    <location>
        <begin position="304"/>
        <end position="337"/>
    </location>
</feature>
<keyword evidence="9" id="KW-1185">Reference proteome</keyword>
<proteinExistence type="predicted"/>
<gene>
    <name evidence="8" type="ORF">PSON_ATCC_30995.1.T1600011</name>
</gene>
<dbReference type="Proteomes" id="UP000692954">
    <property type="component" value="Unassembled WGS sequence"/>
</dbReference>
<evidence type="ECO:0000256" key="6">
    <source>
        <dbReference type="SAM" id="MobiDB-lite"/>
    </source>
</evidence>
<organism evidence="8 9">
    <name type="scientific">Paramecium sonneborni</name>
    <dbReference type="NCBI Taxonomy" id="65129"/>
    <lineage>
        <taxon>Eukaryota</taxon>
        <taxon>Sar</taxon>
        <taxon>Alveolata</taxon>
        <taxon>Ciliophora</taxon>
        <taxon>Intramacronucleata</taxon>
        <taxon>Oligohymenophorea</taxon>
        <taxon>Peniculida</taxon>
        <taxon>Parameciidae</taxon>
        <taxon>Paramecium</taxon>
    </lineage>
</organism>
<evidence type="ECO:0000259" key="7">
    <source>
        <dbReference type="PROSITE" id="PS50011"/>
    </source>
</evidence>
<evidence type="ECO:0000256" key="4">
    <source>
        <dbReference type="ARBA" id="ARBA00022777"/>
    </source>
</evidence>
<keyword evidence="3" id="KW-0547">Nucleotide-binding</keyword>
<feature type="domain" description="Protein kinase" evidence="7">
    <location>
        <begin position="1"/>
        <end position="227"/>
    </location>
</feature>
<evidence type="ECO:0000313" key="8">
    <source>
        <dbReference type="EMBL" id="CAD8125550.1"/>
    </source>
</evidence>
<reference evidence="8" key="1">
    <citation type="submission" date="2021-01" db="EMBL/GenBank/DDBJ databases">
        <authorList>
            <consortium name="Genoscope - CEA"/>
            <person name="William W."/>
        </authorList>
    </citation>
    <scope>NUCLEOTIDE SEQUENCE</scope>
</reference>
<evidence type="ECO:0000313" key="9">
    <source>
        <dbReference type="Proteomes" id="UP000692954"/>
    </source>
</evidence>
<dbReference type="PANTHER" id="PTHR24349">
    <property type="entry name" value="SERINE/THREONINE-PROTEIN KINASE"/>
    <property type="match status" value="1"/>
</dbReference>
<feature type="compositionally biased region" description="Polar residues" evidence="6">
    <location>
        <begin position="304"/>
        <end position="313"/>
    </location>
</feature>
<keyword evidence="1" id="KW-0723">Serine/threonine-protein kinase</keyword>
<dbReference type="EMBL" id="CAJJDN010000160">
    <property type="protein sequence ID" value="CAD8125550.1"/>
    <property type="molecule type" value="Genomic_DNA"/>
</dbReference>